<keyword evidence="9" id="KW-1185">Reference proteome</keyword>
<feature type="domain" description="HTH lysR-type" evidence="7">
    <location>
        <begin position="8"/>
        <end position="65"/>
    </location>
</feature>
<dbReference type="InterPro" id="IPR005119">
    <property type="entry name" value="LysR_subst-bd"/>
</dbReference>
<keyword evidence="2" id="KW-0805">Transcription regulation</keyword>
<keyword evidence="3" id="KW-0238">DNA-binding</keyword>
<dbReference type="GO" id="GO:0003700">
    <property type="term" value="F:DNA-binding transcription factor activity"/>
    <property type="evidence" value="ECO:0007669"/>
    <property type="project" value="InterPro"/>
</dbReference>
<dbReference type="Gene3D" id="3.40.190.10">
    <property type="entry name" value="Periplasmic binding protein-like II"/>
    <property type="match status" value="2"/>
</dbReference>
<evidence type="ECO:0000313" key="9">
    <source>
        <dbReference type="Proteomes" id="UP001205920"/>
    </source>
</evidence>
<evidence type="ECO:0000256" key="3">
    <source>
        <dbReference type="ARBA" id="ARBA00023125"/>
    </source>
</evidence>
<dbReference type="InterPro" id="IPR000847">
    <property type="entry name" value="LysR_HTH_N"/>
</dbReference>
<dbReference type="Pfam" id="PF00126">
    <property type="entry name" value="HTH_1"/>
    <property type="match status" value="1"/>
</dbReference>
<evidence type="ECO:0000256" key="2">
    <source>
        <dbReference type="ARBA" id="ARBA00023015"/>
    </source>
</evidence>
<name>A0AAW5HVL2_9CORY</name>
<dbReference type="EMBL" id="JAEUWV010000001">
    <property type="protein sequence ID" value="MCO6393567.1"/>
    <property type="molecule type" value="Genomic_DNA"/>
</dbReference>
<dbReference type="SUPFAM" id="SSF46785">
    <property type="entry name" value="Winged helix' DNA-binding domain"/>
    <property type="match status" value="1"/>
</dbReference>
<organism evidence="8 9">
    <name type="scientific">Corynebacterium lipophilum</name>
    <dbReference type="NCBI Taxonomy" id="2804918"/>
    <lineage>
        <taxon>Bacteria</taxon>
        <taxon>Bacillati</taxon>
        <taxon>Actinomycetota</taxon>
        <taxon>Actinomycetes</taxon>
        <taxon>Mycobacteriales</taxon>
        <taxon>Corynebacteriaceae</taxon>
        <taxon>Corynebacterium</taxon>
    </lineage>
</organism>
<dbReference type="InterPro" id="IPR036388">
    <property type="entry name" value="WH-like_DNA-bd_sf"/>
</dbReference>
<dbReference type="PROSITE" id="PS50931">
    <property type="entry name" value="HTH_LYSR"/>
    <property type="match status" value="1"/>
</dbReference>
<dbReference type="RefSeq" id="WP_070479000.1">
    <property type="nucleotide sequence ID" value="NZ_JAEUWV010000001.1"/>
</dbReference>
<evidence type="ECO:0000256" key="1">
    <source>
        <dbReference type="ARBA" id="ARBA00009437"/>
    </source>
</evidence>
<dbReference type="AlphaFoldDB" id="A0AAW5HVL2"/>
<dbReference type="InterPro" id="IPR036390">
    <property type="entry name" value="WH_DNA-bd_sf"/>
</dbReference>
<dbReference type="CDD" id="cd08411">
    <property type="entry name" value="PBP2_OxyR"/>
    <property type="match status" value="1"/>
</dbReference>
<comment type="similarity">
    <text evidence="1">Belongs to the LysR transcriptional regulatory family.</text>
</comment>
<dbReference type="PANTHER" id="PTHR30346:SF26">
    <property type="entry name" value="HYDROGEN PEROXIDE-INDUCIBLE GENES ACTIVATOR"/>
    <property type="match status" value="1"/>
</dbReference>
<proteinExistence type="inferred from homology"/>
<keyword evidence="5" id="KW-0804">Transcription</keyword>
<evidence type="ECO:0000256" key="5">
    <source>
        <dbReference type="ARBA" id="ARBA00023163"/>
    </source>
</evidence>
<evidence type="ECO:0000313" key="8">
    <source>
        <dbReference type="EMBL" id="MCO6393567.1"/>
    </source>
</evidence>
<evidence type="ECO:0000256" key="4">
    <source>
        <dbReference type="ARBA" id="ARBA00023159"/>
    </source>
</evidence>
<dbReference type="Gene3D" id="1.10.10.10">
    <property type="entry name" value="Winged helix-like DNA-binding domain superfamily/Winged helix DNA-binding domain"/>
    <property type="match status" value="1"/>
</dbReference>
<dbReference type="PRINTS" id="PR00039">
    <property type="entry name" value="HTHLYSR"/>
</dbReference>
<reference evidence="8 9" key="1">
    <citation type="submission" date="2021-01" db="EMBL/GenBank/DDBJ databases">
        <title>Identification and Characterization of Corynebacterium sp.</title>
        <authorList>
            <person name="Luo Q."/>
            <person name="Qu P."/>
            <person name="Chen Q."/>
        </authorList>
    </citation>
    <scope>NUCLEOTIDE SEQUENCE [LARGE SCALE GENOMIC DNA]</scope>
    <source>
        <strain evidence="8 9">MC-18</strain>
    </source>
</reference>
<dbReference type="PANTHER" id="PTHR30346">
    <property type="entry name" value="TRANSCRIPTIONAL DUAL REGULATOR HCAR-RELATED"/>
    <property type="match status" value="1"/>
</dbReference>
<keyword evidence="4" id="KW-0010">Activator</keyword>
<dbReference type="Pfam" id="PF03466">
    <property type="entry name" value="LysR_substrate"/>
    <property type="match status" value="1"/>
</dbReference>
<accession>A0AAW5HVL2</accession>
<dbReference type="SUPFAM" id="SSF53850">
    <property type="entry name" value="Periplasmic binding protein-like II"/>
    <property type="match status" value="1"/>
</dbReference>
<protein>
    <recommendedName>
        <fullName evidence="6">Probable hydrogen peroxide-inducible genes activator</fullName>
    </recommendedName>
</protein>
<gene>
    <name evidence="8" type="ORF">JMN37_00985</name>
</gene>
<dbReference type="FunFam" id="1.10.10.10:FF:000001">
    <property type="entry name" value="LysR family transcriptional regulator"/>
    <property type="match status" value="1"/>
</dbReference>
<dbReference type="GO" id="GO:0032993">
    <property type="term" value="C:protein-DNA complex"/>
    <property type="evidence" value="ECO:0007669"/>
    <property type="project" value="TreeGrafter"/>
</dbReference>
<dbReference type="GO" id="GO:0003677">
    <property type="term" value="F:DNA binding"/>
    <property type="evidence" value="ECO:0007669"/>
    <property type="project" value="UniProtKB-KW"/>
</dbReference>
<evidence type="ECO:0000256" key="6">
    <source>
        <dbReference type="ARBA" id="ARBA00040885"/>
    </source>
</evidence>
<evidence type="ECO:0000259" key="7">
    <source>
        <dbReference type="PROSITE" id="PS50931"/>
    </source>
</evidence>
<sequence length="318" mass="34333">MNNKEYKPTLAQLRTFVTIAENRHFGTAASKLNISQPSLSQALVALETGLGIQLIERSTRKVIVTPTGEALLPYAKATLEAADAFVAHARGAHGVLSGPLNIGIIPTIAPYILPTLLQLIQSEFPDLTPRIIEEPTKHLLAKLRDGNVDVALLALPTHAPGVSELELYDEDFIVVTNEKHKLSGLQNLTLDVLEELDLLLLDDGHCLRDQIVDLCKNVQTTPSNSSQSDTRAASLTTIMQLVVAGLGSTLVPKSAIAAECTRPGLGLSTFQKSVDAKRTIGLAYRSSSSRIHEFEELGALCRKAYKEVAKTSDAILSR</sequence>
<dbReference type="Proteomes" id="UP001205920">
    <property type="component" value="Unassembled WGS sequence"/>
</dbReference>
<comment type="caution">
    <text evidence="8">The sequence shown here is derived from an EMBL/GenBank/DDBJ whole genome shotgun (WGS) entry which is preliminary data.</text>
</comment>